<feature type="non-terminal residue" evidence="2">
    <location>
        <position position="69"/>
    </location>
</feature>
<feature type="compositionally biased region" description="Polar residues" evidence="1">
    <location>
        <begin position="14"/>
        <end position="25"/>
    </location>
</feature>
<dbReference type="EMBL" id="JAZHXI010000003">
    <property type="protein sequence ID" value="KAL2073740.1"/>
    <property type="molecule type" value="Genomic_DNA"/>
</dbReference>
<feature type="region of interest" description="Disordered" evidence="1">
    <location>
        <begin position="1"/>
        <end position="25"/>
    </location>
</feature>
<sequence>MANEHLFTPHSPGKQAQNLIPSHNLQSNRSHHIAYSILRAAPNRYPLMTPRGPGNVETVVLLAFIRTLI</sequence>
<name>A0ABR4CV35_9HELO</name>
<keyword evidence="3" id="KW-1185">Reference proteome</keyword>
<gene>
    <name evidence="2" type="ORF">VTL71DRAFT_11066</name>
</gene>
<evidence type="ECO:0000313" key="2">
    <source>
        <dbReference type="EMBL" id="KAL2073740.1"/>
    </source>
</evidence>
<organism evidence="2 3">
    <name type="scientific">Oculimacula yallundae</name>
    <dbReference type="NCBI Taxonomy" id="86028"/>
    <lineage>
        <taxon>Eukaryota</taxon>
        <taxon>Fungi</taxon>
        <taxon>Dikarya</taxon>
        <taxon>Ascomycota</taxon>
        <taxon>Pezizomycotina</taxon>
        <taxon>Leotiomycetes</taxon>
        <taxon>Helotiales</taxon>
        <taxon>Ploettnerulaceae</taxon>
        <taxon>Oculimacula</taxon>
    </lineage>
</organism>
<evidence type="ECO:0000256" key="1">
    <source>
        <dbReference type="SAM" id="MobiDB-lite"/>
    </source>
</evidence>
<reference evidence="2 3" key="1">
    <citation type="journal article" date="2024" name="Commun. Biol.">
        <title>Comparative genomic analysis of thermophilic fungi reveals convergent evolutionary adaptations and gene losses.</title>
        <authorList>
            <person name="Steindorff A.S."/>
            <person name="Aguilar-Pontes M.V."/>
            <person name="Robinson A.J."/>
            <person name="Andreopoulos B."/>
            <person name="LaButti K."/>
            <person name="Kuo A."/>
            <person name="Mondo S."/>
            <person name="Riley R."/>
            <person name="Otillar R."/>
            <person name="Haridas S."/>
            <person name="Lipzen A."/>
            <person name="Grimwood J."/>
            <person name="Schmutz J."/>
            <person name="Clum A."/>
            <person name="Reid I.D."/>
            <person name="Moisan M.C."/>
            <person name="Butler G."/>
            <person name="Nguyen T.T.M."/>
            <person name="Dewar K."/>
            <person name="Conant G."/>
            <person name="Drula E."/>
            <person name="Henrissat B."/>
            <person name="Hansel C."/>
            <person name="Singer S."/>
            <person name="Hutchinson M.I."/>
            <person name="de Vries R.P."/>
            <person name="Natvig D.O."/>
            <person name="Powell A.J."/>
            <person name="Tsang A."/>
            <person name="Grigoriev I.V."/>
        </authorList>
    </citation>
    <scope>NUCLEOTIDE SEQUENCE [LARGE SCALE GENOMIC DNA]</scope>
    <source>
        <strain evidence="2 3">CBS 494.80</strain>
    </source>
</reference>
<comment type="caution">
    <text evidence="2">The sequence shown here is derived from an EMBL/GenBank/DDBJ whole genome shotgun (WGS) entry which is preliminary data.</text>
</comment>
<accession>A0ABR4CV35</accession>
<protein>
    <submittedName>
        <fullName evidence="2">Uncharacterized protein</fullName>
    </submittedName>
</protein>
<dbReference type="Proteomes" id="UP001595075">
    <property type="component" value="Unassembled WGS sequence"/>
</dbReference>
<proteinExistence type="predicted"/>
<evidence type="ECO:0000313" key="3">
    <source>
        <dbReference type="Proteomes" id="UP001595075"/>
    </source>
</evidence>